<reference evidence="1 2" key="1">
    <citation type="journal article" date="2014" name="Int. J. Syst. Evol. Microbiol.">
        <title>Complete genome sequence of Corynebacterium casei LMG S-19264T (=DSM 44701T), isolated from a smear-ripened cheese.</title>
        <authorList>
            <consortium name="US DOE Joint Genome Institute (JGI-PGF)"/>
            <person name="Walter F."/>
            <person name="Albersmeier A."/>
            <person name="Kalinowski J."/>
            <person name="Ruckert C."/>
        </authorList>
    </citation>
    <scope>NUCLEOTIDE SEQUENCE [LARGE SCALE GENOMIC DNA]</scope>
    <source>
        <strain evidence="1 2">CGMCC 1.12976</strain>
    </source>
</reference>
<keyword evidence="2" id="KW-1185">Reference proteome</keyword>
<dbReference type="Proteomes" id="UP000598775">
    <property type="component" value="Unassembled WGS sequence"/>
</dbReference>
<dbReference type="EMBL" id="BMGP01000009">
    <property type="protein sequence ID" value="GGF41242.1"/>
    <property type="molecule type" value="Genomic_DNA"/>
</dbReference>
<evidence type="ECO:0000313" key="2">
    <source>
        <dbReference type="Proteomes" id="UP000598775"/>
    </source>
</evidence>
<accession>A0A917F1K4</accession>
<gene>
    <name evidence="1" type="ORF">GCM10011399_37410</name>
</gene>
<comment type="caution">
    <text evidence="1">The sequence shown here is derived from an EMBL/GenBank/DDBJ whole genome shotgun (WGS) entry which is preliminary data.</text>
</comment>
<evidence type="ECO:0000313" key="1">
    <source>
        <dbReference type="EMBL" id="GGF41242.1"/>
    </source>
</evidence>
<name>A0A917F1K4_9MICO</name>
<protein>
    <submittedName>
        <fullName evidence="1">Uncharacterized protein</fullName>
    </submittedName>
</protein>
<sequence length="85" mass="9505">MMCSFVLYRTVSEESLDFFGRDRCSCLPGVEGEEDHQNFEGVLIDPVPHRAFEVRVESFAEHAVADQGGEYRDAPVTVQERGVGP</sequence>
<dbReference type="AlphaFoldDB" id="A0A917F1K4"/>
<proteinExistence type="predicted"/>
<organism evidence="1 2">
    <name type="scientific">Subtercola lobariae</name>
    <dbReference type="NCBI Taxonomy" id="1588641"/>
    <lineage>
        <taxon>Bacteria</taxon>
        <taxon>Bacillati</taxon>
        <taxon>Actinomycetota</taxon>
        <taxon>Actinomycetes</taxon>
        <taxon>Micrococcales</taxon>
        <taxon>Microbacteriaceae</taxon>
        <taxon>Subtercola</taxon>
    </lineage>
</organism>